<proteinExistence type="predicted"/>
<feature type="region of interest" description="Disordered" evidence="1">
    <location>
        <begin position="122"/>
        <end position="156"/>
    </location>
</feature>
<evidence type="ECO:0000256" key="1">
    <source>
        <dbReference type="SAM" id="MobiDB-lite"/>
    </source>
</evidence>
<reference evidence="2" key="1">
    <citation type="submission" date="2014-05" db="EMBL/GenBank/DDBJ databases">
        <title>The transcriptome of the halophilic microalga Tetraselmis sp. GSL018 isolated from the Great Salt Lake, Utah.</title>
        <authorList>
            <person name="Jinkerson R.E."/>
            <person name="D'Adamo S."/>
            <person name="Posewitz M.C."/>
        </authorList>
    </citation>
    <scope>NUCLEOTIDE SEQUENCE</scope>
    <source>
        <strain evidence="2">GSL018</strain>
    </source>
</reference>
<name>A0A061SL09_9CHLO</name>
<protein>
    <submittedName>
        <fullName evidence="2">Uncharacterized protein</fullName>
    </submittedName>
</protein>
<organism evidence="2">
    <name type="scientific">Tetraselmis sp. GSL018</name>
    <dbReference type="NCBI Taxonomy" id="582737"/>
    <lineage>
        <taxon>Eukaryota</taxon>
        <taxon>Viridiplantae</taxon>
        <taxon>Chlorophyta</taxon>
        <taxon>core chlorophytes</taxon>
        <taxon>Chlorodendrophyceae</taxon>
        <taxon>Chlorodendrales</taxon>
        <taxon>Chlorodendraceae</taxon>
        <taxon>Tetraselmis</taxon>
    </lineage>
</organism>
<gene>
    <name evidence="2" type="ORF">TSPGSL018_2701</name>
</gene>
<evidence type="ECO:0000313" key="2">
    <source>
        <dbReference type="EMBL" id="JAC83714.1"/>
    </source>
</evidence>
<sequence>MAQRLSGITAGLGYEPGEKDSPLISNGAQISEWQPVILFHAVAKHGAALYVEPWGFLTGWIDHTIKALMRDGVFVLCGEGGSRTPPLLPAGVVGISNKRTEVMDQLMHQVLCSLGKACAEQPPSSGGTLGLPEADEGSSGPRTASGSPEEPHREWDGSRALCHRAGLANIDLRVQEALQALDTDPDALREHSDGGGPDVGREAMESIRLSCLVRLKDEQGLLGQVQYSFESDTGDDSLHIAIGVPSTTKGTQISSPEELPFLSALLPSVISTIDSSILPGFRYTLLVGYEVADRVLDNPRKLERVFLLARDAIGDNPINLKILRFPPSGSSTFIWNALFRVASAEGADYFLAVHDDSTFSPPVRLQGNLGVAAPFDQRNPRALTHPLVHVRTHESIFSSLFPSHLGNQEHEEWISRVYGPRCTFVLSAVPVWNGNRFIGRARGCTQGKDAVEAAIKDGFSRMRSWARSLQ</sequence>
<dbReference type="AlphaFoldDB" id="A0A061SL09"/>
<dbReference type="EMBL" id="GBEZ01001245">
    <property type="protein sequence ID" value="JAC83714.1"/>
    <property type="molecule type" value="Transcribed_RNA"/>
</dbReference>
<accession>A0A061SL09</accession>